<keyword evidence="4" id="KW-1185">Reference proteome</keyword>
<reference evidence="3 4" key="1">
    <citation type="submission" date="2020-03" db="EMBL/GenBank/DDBJ databases">
        <title>Dissostichus mawsoni Genome sequencing and assembly.</title>
        <authorList>
            <person name="Park H."/>
        </authorList>
    </citation>
    <scope>NUCLEOTIDE SEQUENCE [LARGE SCALE GENOMIC DNA]</scope>
    <source>
        <strain evidence="3">DM0001</strain>
        <tissue evidence="3">Muscle</tissue>
    </source>
</reference>
<dbReference type="AlphaFoldDB" id="A0A7J5YMV5"/>
<proteinExistence type="predicted"/>
<sequence length="232" mass="26378">MHFQTFTSLSLSFCLTTSACVPFYLLDGHPKEKKKLMKYFFTRSARIRQCCCWTRKALSLRRLLDVLVSIKVQYEGESRHVPRVTRLRQPDVIQLQHVSKNFPVSGVLTCKVCSEISPRGWKLRQGSAHSEGVLSASQPHKESYLCRKLLRLREGALQRTNPAEHWRAGETEPRANDRTPRGMMVCLLNAADRSTVTHHAFSSELSEDLARVQKKSRVSLPSGSQNASFHLS</sequence>
<dbReference type="Proteomes" id="UP000518266">
    <property type="component" value="Unassembled WGS sequence"/>
</dbReference>
<evidence type="ECO:0008006" key="5">
    <source>
        <dbReference type="Google" id="ProtNLM"/>
    </source>
</evidence>
<dbReference type="EMBL" id="JAAKFY010000011">
    <property type="protein sequence ID" value="KAF3850099.1"/>
    <property type="molecule type" value="Genomic_DNA"/>
</dbReference>
<feature type="chain" id="PRO_5029715285" description="Secreted protein" evidence="2">
    <location>
        <begin position="21"/>
        <end position="232"/>
    </location>
</feature>
<evidence type="ECO:0000256" key="2">
    <source>
        <dbReference type="SAM" id="SignalP"/>
    </source>
</evidence>
<protein>
    <recommendedName>
        <fullName evidence="5">Secreted protein</fullName>
    </recommendedName>
</protein>
<gene>
    <name evidence="3" type="ORF">F7725_019818</name>
</gene>
<evidence type="ECO:0000313" key="3">
    <source>
        <dbReference type="EMBL" id="KAF3850099.1"/>
    </source>
</evidence>
<feature type="signal peptide" evidence="2">
    <location>
        <begin position="1"/>
        <end position="20"/>
    </location>
</feature>
<keyword evidence="2" id="KW-0732">Signal</keyword>
<comment type="caution">
    <text evidence="3">The sequence shown here is derived from an EMBL/GenBank/DDBJ whole genome shotgun (WGS) entry which is preliminary data.</text>
</comment>
<organism evidence="3 4">
    <name type="scientific">Dissostichus mawsoni</name>
    <name type="common">Antarctic cod</name>
    <dbReference type="NCBI Taxonomy" id="36200"/>
    <lineage>
        <taxon>Eukaryota</taxon>
        <taxon>Metazoa</taxon>
        <taxon>Chordata</taxon>
        <taxon>Craniata</taxon>
        <taxon>Vertebrata</taxon>
        <taxon>Euteleostomi</taxon>
        <taxon>Actinopterygii</taxon>
        <taxon>Neopterygii</taxon>
        <taxon>Teleostei</taxon>
        <taxon>Neoteleostei</taxon>
        <taxon>Acanthomorphata</taxon>
        <taxon>Eupercaria</taxon>
        <taxon>Perciformes</taxon>
        <taxon>Notothenioidei</taxon>
        <taxon>Nototheniidae</taxon>
        <taxon>Dissostichus</taxon>
    </lineage>
</organism>
<evidence type="ECO:0000256" key="1">
    <source>
        <dbReference type="SAM" id="MobiDB-lite"/>
    </source>
</evidence>
<feature type="compositionally biased region" description="Basic and acidic residues" evidence="1">
    <location>
        <begin position="161"/>
        <end position="180"/>
    </location>
</feature>
<name>A0A7J5YMV5_DISMA</name>
<accession>A0A7J5YMV5</accession>
<evidence type="ECO:0000313" key="4">
    <source>
        <dbReference type="Proteomes" id="UP000518266"/>
    </source>
</evidence>
<feature type="region of interest" description="Disordered" evidence="1">
    <location>
        <begin position="161"/>
        <end position="181"/>
    </location>
</feature>